<dbReference type="EMBL" id="DXBO01000031">
    <property type="protein sequence ID" value="HIZ47624.1"/>
    <property type="molecule type" value="Genomic_DNA"/>
</dbReference>
<feature type="compositionally biased region" description="Polar residues" evidence="2">
    <location>
        <begin position="150"/>
        <end position="166"/>
    </location>
</feature>
<gene>
    <name evidence="3" type="ORF">H9810_02745</name>
</gene>
<evidence type="ECO:0000313" key="4">
    <source>
        <dbReference type="Proteomes" id="UP000824031"/>
    </source>
</evidence>
<keyword evidence="1" id="KW-0175">Coiled coil</keyword>
<reference evidence="3" key="1">
    <citation type="journal article" date="2021" name="PeerJ">
        <title>Extensive microbial diversity within the chicken gut microbiome revealed by metagenomics and culture.</title>
        <authorList>
            <person name="Gilroy R."/>
            <person name="Ravi A."/>
            <person name="Getino M."/>
            <person name="Pursley I."/>
            <person name="Horton D.L."/>
            <person name="Alikhan N.F."/>
            <person name="Baker D."/>
            <person name="Gharbi K."/>
            <person name="Hall N."/>
            <person name="Watson M."/>
            <person name="Adriaenssens E.M."/>
            <person name="Foster-Nyarko E."/>
            <person name="Jarju S."/>
            <person name="Secka A."/>
            <person name="Antonio M."/>
            <person name="Oren A."/>
            <person name="Chaudhuri R.R."/>
            <person name="La Ragione R."/>
            <person name="Hildebrand F."/>
            <person name="Pallen M.J."/>
        </authorList>
    </citation>
    <scope>NUCLEOTIDE SEQUENCE</scope>
    <source>
        <strain evidence="3">3436</strain>
    </source>
</reference>
<name>A0A9D2F182_9FIRM</name>
<reference evidence="3" key="2">
    <citation type="submission" date="2021-04" db="EMBL/GenBank/DDBJ databases">
        <authorList>
            <person name="Gilroy R."/>
        </authorList>
    </citation>
    <scope>NUCLEOTIDE SEQUENCE</scope>
    <source>
        <strain evidence="3">3436</strain>
    </source>
</reference>
<organism evidence="3 4">
    <name type="scientific">Candidatus Gemmiger excrementavium</name>
    <dbReference type="NCBI Taxonomy" id="2838608"/>
    <lineage>
        <taxon>Bacteria</taxon>
        <taxon>Bacillati</taxon>
        <taxon>Bacillota</taxon>
        <taxon>Clostridia</taxon>
        <taxon>Eubacteriales</taxon>
        <taxon>Gemmiger</taxon>
    </lineage>
</organism>
<feature type="coiled-coil region" evidence="1">
    <location>
        <begin position="29"/>
        <end position="85"/>
    </location>
</feature>
<sequence>MKREEVKGIIPGITDEQLQQVMDLHGADIERQKQTITTLTTERDAARTQLSDANKKLEGYDPEWKTKAEKAENDAKAQVAAMQQDFAAQTAAAGVKFSSESAKRAFLFDLKAKKLPLQDGKLLGFEDYLKSYRESDPDAFAQEKAAPTITVGSKGQTPATSSQSFLDSKYKNNPFYHPKGE</sequence>
<proteinExistence type="predicted"/>
<dbReference type="AlphaFoldDB" id="A0A9D2F182"/>
<dbReference type="Proteomes" id="UP000824031">
    <property type="component" value="Unassembled WGS sequence"/>
</dbReference>
<dbReference type="InterPro" id="IPR009636">
    <property type="entry name" value="SCAF"/>
</dbReference>
<evidence type="ECO:0000256" key="2">
    <source>
        <dbReference type="SAM" id="MobiDB-lite"/>
    </source>
</evidence>
<accession>A0A9D2F182</accession>
<evidence type="ECO:0000256" key="1">
    <source>
        <dbReference type="SAM" id="Coils"/>
    </source>
</evidence>
<evidence type="ECO:0000313" key="3">
    <source>
        <dbReference type="EMBL" id="HIZ47624.1"/>
    </source>
</evidence>
<feature type="region of interest" description="Disordered" evidence="2">
    <location>
        <begin position="139"/>
        <end position="181"/>
    </location>
</feature>
<comment type="caution">
    <text evidence="3">The sequence shown here is derived from an EMBL/GenBank/DDBJ whole genome shotgun (WGS) entry which is preliminary data.</text>
</comment>
<protein>
    <submittedName>
        <fullName evidence="3">Phage scaffolding protein</fullName>
    </submittedName>
</protein>
<dbReference type="Pfam" id="PF06810">
    <property type="entry name" value="Phage_scaffold"/>
    <property type="match status" value="1"/>
</dbReference>